<organism evidence="1 3">
    <name type="scientific">Nephila pilipes</name>
    <name type="common">Giant wood spider</name>
    <name type="synonym">Nephila maculata</name>
    <dbReference type="NCBI Taxonomy" id="299642"/>
    <lineage>
        <taxon>Eukaryota</taxon>
        <taxon>Metazoa</taxon>
        <taxon>Ecdysozoa</taxon>
        <taxon>Arthropoda</taxon>
        <taxon>Chelicerata</taxon>
        <taxon>Arachnida</taxon>
        <taxon>Araneae</taxon>
        <taxon>Araneomorphae</taxon>
        <taxon>Entelegynae</taxon>
        <taxon>Araneoidea</taxon>
        <taxon>Nephilidae</taxon>
        <taxon>Nephila</taxon>
    </lineage>
</organism>
<accession>A0A8X6NKE3</accession>
<reference evidence="1" key="1">
    <citation type="submission" date="2020-08" db="EMBL/GenBank/DDBJ databases">
        <title>Multicomponent nature underlies the extraordinary mechanical properties of spider dragline silk.</title>
        <authorList>
            <person name="Kono N."/>
            <person name="Nakamura H."/>
            <person name="Mori M."/>
            <person name="Yoshida Y."/>
            <person name="Ohtoshi R."/>
            <person name="Malay A.D."/>
            <person name="Moran D.A.P."/>
            <person name="Tomita M."/>
            <person name="Numata K."/>
            <person name="Arakawa K."/>
        </authorList>
    </citation>
    <scope>NUCLEOTIDE SEQUENCE</scope>
</reference>
<dbReference type="EMBL" id="BMAW01059305">
    <property type="protein sequence ID" value="GFT20583.1"/>
    <property type="molecule type" value="Genomic_DNA"/>
</dbReference>
<dbReference type="AlphaFoldDB" id="A0A8X6NKE3"/>
<evidence type="ECO:0000313" key="3">
    <source>
        <dbReference type="Proteomes" id="UP000887013"/>
    </source>
</evidence>
<sequence length="107" mass="11635">MNMEIGPSSRVKASGRCELVRRLCLSLVKVVSRQRFSRSGMATSDLCRLKGEGMREITIFQMSGFMSRLLPDLKPRKVPSGDGRLFGGEGYGLLGPGAHTAPPPVLE</sequence>
<name>A0A8X6NKE3_NEPPI</name>
<evidence type="ECO:0000313" key="2">
    <source>
        <dbReference type="EMBL" id="GFT20583.1"/>
    </source>
</evidence>
<protein>
    <submittedName>
        <fullName evidence="1">Uncharacterized protein</fullName>
    </submittedName>
</protein>
<gene>
    <name evidence="2" type="ORF">NPIL_368631</name>
    <name evidence="1" type="ORF">NPIL_664121</name>
</gene>
<dbReference type="OrthoDB" id="6443817at2759"/>
<keyword evidence="3" id="KW-1185">Reference proteome</keyword>
<dbReference type="Proteomes" id="UP000887013">
    <property type="component" value="Unassembled WGS sequence"/>
</dbReference>
<proteinExistence type="predicted"/>
<comment type="caution">
    <text evidence="1">The sequence shown here is derived from an EMBL/GenBank/DDBJ whole genome shotgun (WGS) entry which is preliminary data.</text>
</comment>
<evidence type="ECO:0000313" key="1">
    <source>
        <dbReference type="EMBL" id="GFT18974.1"/>
    </source>
</evidence>
<dbReference type="EMBL" id="BMAW01058991">
    <property type="protein sequence ID" value="GFT18974.1"/>
    <property type="molecule type" value="Genomic_DNA"/>
</dbReference>